<sequence length="773" mass="86187">MLKLKVKSTHLQLLKNLPSHSYSTSINYLINYNHLPQTLKSLVQHHALIITTGNSHNIFIASKLISLYSSFGNPHFSTQVFHSIPTKDAFLWNSIIKSHFSNADYSQALHFFHGMRFSATPPDHFTIPMVVSASAELNWQLYGSYVHGFASKSGFFGRNSAVGSSFVYKYVKCGLLEDARVMFDEIIVRDVVAWTALVIGYVQNGESDKGLERLCEMIRVGGDGERPNFRTVEGGFQACGNLGALIQGRCLYGFVLKTGLGCCQVVQSSVLAMYAKCGDPKEAFFSFSQVVDKDLFSWTSIIGVYARFGFMRECLNLFWEMEVGGMYPDGIVISCLLSGFGNSMCVGEGKAFHGLILRRRYVLDQMVHNALLSMYCKFGLVTLAEKFFETEYEWNKESWNTMVVGYGKAGMEAKCIQLFREMQHLAIKFDSNSLISVISSCSQLGATDLGRSLHCYITKTYTEENISVINSLIDMYGKSGNLAIARRIFCRTQKDIVTWNTLISSYTRCGHAAEAVALFDKMISEKLKPNTATLVSVVSACSELASLEKGEKVHQYIKEGGFELNVSLATALVDMYAKCGQLETSRELFMSMKERDAVSWNVMISGYGMHGDAESAIDIFQEMENSNVKPNAVTFLGLLVACAHAGLIEEGKYLFNRMEQYSVKPNLKHYACTVDLLGRSGNLEEAEEVVKSMPILPDGGVWGALLSACKHHNEIEMGIRMAKLAMESDPENEGYYIIMSNMYASVGKWVEAETVRKMMRERGLEKTAAWSAL</sequence>
<feature type="repeat" description="PPR" evidence="3">
    <location>
        <begin position="495"/>
        <end position="529"/>
    </location>
</feature>
<dbReference type="InterPro" id="IPR046960">
    <property type="entry name" value="PPR_At4g14850-like_plant"/>
</dbReference>
<feature type="repeat" description="PPR" evidence="3">
    <location>
        <begin position="88"/>
        <end position="122"/>
    </location>
</feature>
<gene>
    <name evidence="4" type="ORF">EZV62_015276</name>
</gene>
<evidence type="ECO:0000256" key="2">
    <source>
        <dbReference type="ARBA" id="ARBA00061659"/>
    </source>
</evidence>
<dbReference type="PANTHER" id="PTHR47926">
    <property type="entry name" value="PENTATRICOPEPTIDE REPEAT-CONTAINING PROTEIN"/>
    <property type="match status" value="1"/>
</dbReference>
<dbReference type="EMBL" id="VAHF01000006">
    <property type="protein sequence ID" value="TXG60703.1"/>
    <property type="molecule type" value="Genomic_DNA"/>
</dbReference>
<dbReference type="PROSITE" id="PS51375">
    <property type="entry name" value="PPR"/>
    <property type="match status" value="7"/>
</dbReference>
<accession>A0A5C7HUB1</accession>
<dbReference type="GO" id="GO:0003723">
    <property type="term" value="F:RNA binding"/>
    <property type="evidence" value="ECO:0007669"/>
    <property type="project" value="InterPro"/>
</dbReference>
<name>A0A5C7HUB1_9ROSI</name>
<dbReference type="OrthoDB" id="1882346at2759"/>
<proteinExistence type="inferred from homology"/>
<comment type="caution">
    <text evidence="4">The sequence shown here is derived from an EMBL/GenBank/DDBJ whole genome shotgun (WGS) entry which is preliminary data.</text>
</comment>
<evidence type="ECO:0000313" key="5">
    <source>
        <dbReference type="Proteomes" id="UP000323000"/>
    </source>
</evidence>
<feature type="repeat" description="PPR" evidence="3">
    <location>
        <begin position="596"/>
        <end position="630"/>
    </location>
</feature>
<reference evidence="5" key="1">
    <citation type="journal article" date="2019" name="Gigascience">
        <title>De novo genome assembly of the endangered Acer yangbiense, a plant species with extremely small populations endemic to Yunnan Province, China.</title>
        <authorList>
            <person name="Yang J."/>
            <person name="Wariss H.M."/>
            <person name="Tao L."/>
            <person name="Zhang R."/>
            <person name="Yun Q."/>
            <person name="Hollingsworth P."/>
            <person name="Dao Z."/>
            <person name="Luo G."/>
            <person name="Guo H."/>
            <person name="Ma Y."/>
            <person name="Sun W."/>
        </authorList>
    </citation>
    <scope>NUCLEOTIDE SEQUENCE [LARGE SCALE GENOMIC DNA]</scope>
    <source>
        <strain evidence="5">cv. Malutang</strain>
    </source>
</reference>
<organism evidence="4 5">
    <name type="scientific">Acer yangbiense</name>
    <dbReference type="NCBI Taxonomy" id="1000413"/>
    <lineage>
        <taxon>Eukaryota</taxon>
        <taxon>Viridiplantae</taxon>
        <taxon>Streptophyta</taxon>
        <taxon>Embryophyta</taxon>
        <taxon>Tracheophyta</taxon>
        <taxon>Spermatophyta</taxon>
        <taxon>Magnoliopsida</taxon>
        <taxon>eudicotyledons</taxon>
        <taxon>Gunneridae</taxon>
        <taxon>Pentapetalae</taxon>
        <taxon>rosids</taxon>
        <taxon>malvids</taxon>
        <taxon>Sapindales</taxon>
        <taxon>Sapindaceae</taxon>
        <taxon>Hippocastanoideae</taxon>
        <taxon>Acereae</taxon>
        <taxon>Acer</taxon>
    </lineage>
</organism>
<dbReference type="InterPro" id="IPR046848">
    <property type="entry name" value="E_motif"/>
</dbReference>
<feature type="repeat" description="PPR" evidence="3">
    <location>
        <begin position="395"/>
        <end position="429"/>
    </location>
</feature>
<dbReference type="InterPro" id="IPR002885">
    <property type="entry name" value="PPR_rpt"/>
</dbReference>
<evidence type="ECO:0000256" key="3">
    <source>
        <dbReference type="PROSITE-ProRule" id="PRU00708"/>
    </source>
</evidence>
<dbReference type="InterPro" id="IPR011990">
    <property type="entry name" value="TPR-like_helical_dom_sf"/>
</dbReference>
<dbReference type="FunFam" id="1.25.40.10:FF:001216">
    <property type="entry name" value="Pentatricopeptide repeat-containing protein mitochondrial"/>
    <property type="match status" value="1"/>
</dbReference>
<evidence type="ECO:0000256" key="1">
    <source>
        <dbReference type="ARBA" id="ARBA00022737"/>
    </source>
</evidence>
<dbReference type="FunFam" id="1.25.40.10:FF:001227">
    <property type="entry name" value="Pentatricopeptide repeat-containing protein At1g26900, mitochondrial"/>
    <property type="match status" value="1"/>
</dbReference>
<dbReference type="NCBIfam" id="TIGR00756">
    <property type="entry name" value="PPR"/>
    <property type="match status" value="4"/>
</dbReference>
<dbReference type="Pfam" id="PF01535">
    <property type="entry name" value="PPR"/>
    <property type="match status" value="8"/>
</dbReference>
<dbReference type="Proteomes" id="UP000323000">
    <property type="component" value="Chromosome 6"/>
</dbReference>
<evidence type="ECO:0000313" key="4">
    <source>
        <dbReference type="EMBL" id="TXG60703.1"/>
    </source>
</evidence>
<dbReference type="AlphaFoldDB" id="A0A5C7HUB1"/>
<dbReference type="SUPFAM" id="SSF48452">
    <property type="entry name" value="TPR-like"/>
    <property type="match status" value="1"/>
</dbReference>
<keyword evidence="5" id="KW-1185">Reference proteome</keyword>
<dbReference type="Gene3D" id="1.25.40.10">
    <property type="entry name" value="Tetratricopeptide repeat domain"/>
    <property type="match status" value="6"/>
</dbReference>
<feature type="repeat" description="PPR" evidence="3">
    <location>
        <begin position="732"/>
        <end position="766"/>
    </location>
</feature>
<protein>
    <recommendedName>
        <fullName evidence="6">Pentacotripeptide-repeat region of PRORP domain-containing protein</fullName>
    </recommendedName>
</protein>
<dbReference type="GO" id="GO:0009451">
    <property type="term" value="P:RNA modification"/>
    <property type="evidence" value="ECO:0007669"/>
    <property type="project" value="InterPro"/>
</dbReference>
<comment type="similarity">
    <text evidence="2">Belongs to the PPR family. PCMP-E subfamily.</text>
</comment>
<feature type="repeat" description="PPR" evidence="3">
    <location>
        <begin position="631"/>
        <end position="665"/>
    </location>
</feature>
<evidence type="ECO:0008006" key="6">
    <source>
        <dbReference type="Google" id="ProtNLM"/>
    </source>
</evidence>
<dbReference type="Pfam" id="PF13041">
    <property type="entry name" value="PPR_2"/>
    <property type="match status" value="2"/>
</dbReference>
<feature type="repeat" description="PPR" evidence="3">
    <location>
        <begin position="294"/>
        <end position="328"/>
    </location>
</feature>
<dbReference type="Pfam" id="PF20431">
    <property type="entry name" value="E_motif"/>
    <property type="match status" value="1"/>
</dbReference>
<dbReference type="PANTHER" id="PTHR47926:SF397">
    <property type="entry name" value="(WILD MALAYSIAN BANANA) HYPOTHETICAL PROTEIN"/>
    <property type="match status" value="1"/>
</dbReference>
<dbReference type="FunFam" id="1.25.40.10:FF:000090">
    <property type="entry name" value="Pentatricopeptide repeat-containing protein, chloroplastic"/>
    <property type="match status" value="1"/>
</dbReference>
<keyword evidence="1" id="KW-0677">Repeat</keyword>